<dbReference type="Ensembl" id="ENSXMAT00000032605.1">
    <property type="protein sequence ID" value="ENSXMAP00000038939.1"/>
    <property type="gene ID" value="ENSXMAG00000005306.2"/>
</dbReference>
<reference evidence="4" key="2">
    <citation type="journal article" date="2013" name="Nat. Genet.">
        <title>The genome of the platyfish, Xiphophorus maculatus, provides insights into evolutionary adaptation and several complex traits.</title>
        <authorList>
            <person name="Schartl M."/>
            <person name="Walter R.B."/>
            <person name="Shen Y."/>
            <person name="Garcia T."/>
            <person name="Catchen J."/>
            <person name="Amores A."/>
            <person name="Braasch I."/>
            <person name="Chalopin D."/>
            <person name="Volff J.N."/>
            <person name="Lesch K.P."/>
            <person name="Bisazza A."/>
            <person name="Minx P."/>
            <person name="Hillier L."/>
            <person name="Wilson R.K."/>
            <person name="Fuerstenberg S."/>
            <person name="Boore J."/>
            <person name="Searle S."/>
            <person name="Postlethwait J.H."/>
            <person name="Warren W.C."/>
        </authorList>
    </citation>
    <scope>NUCLEOTIDE SEQUENCE [LARGE SCALE GENOMIC DNA]</scope>
    <source>
        <strain evidence="4">JP 163 A</strain>
    </source>
</reference>
<dbReference type="GeneTree" id="ENSGT00510000049207"/>
<comment type="subcellular location">
    <subcellularLocation>
        <location evidence="1">Sarcoplasmic reticulum membrane</location>
        <topology evidence="1">Single-pass type II membrane protein</topology>
    </subcellularLocation>
</comment>
<proteinExistence type="predicted"/>
<accession>A0A3B5R6W3</accession>
<organism evidence="3 4">
    <name type="scientific">Xiphophorus maculatus</name>
    <name type="common">Southern platyfish</name>
    <name type="synonym">Platypoecilus maculatus</name>
    <dbReference type="NCBI Taxonomy" id="8083"/>
    <lineage>
        <taxon>Eukaryota</taxon>
        <taxon>Metazoa</taxon>
        <taxon>Chordata</taxon>
        <taxon>Craniata</taxon>
        <taxon>Vertebrata</taxon>
        <taxon>Euteleostomi</taxon>
        <taxon>Actinopterygii</taxon>
        <taxon>Neopterygii</taxon>
        <taxon>Teleostei</taxon>
        <taxon>Neoteleostei</taxon>
        <taxon>Acanthomorphata</taxon>
        <taxon>Ovalentaria</taxon>
        <taxon>Atherinomorphae</taxon>
        <taxon>Cyprinodontiformes</taxon>
        <taxon>Poeciliidae</taxon>
        <taxon>Poeciliinae</taxon>
        <taxon>Xiphophorus</taxon>
    </lineage>
</organism>
<protein>
    <submittedName>
        <fullName evidence="3">Triadin-like</fullName>
    </submittedName>
</protein>
<name>A0A3B5R6W3_XIPMA</name>
<dbReference type="Proteomes" id="UP000002852">
    <property type="component" value="Unassembled WGS sequence"/>
</dbReference>
<reference evidence="4" key="1">
    <citation type="submission" date="2012-01" db="EMBL/GenBank/DDBJ databases">
        <authorList>
            <person name="Walter R."/>
            <person name="Schartl M."/>
            <person name="Warren W."/>
        </authorList>
    </citation>
    <scope>NUCLEOTIDE SEQUENCE [LARGE SCALE GENOMIC DNA]</scope>
    <source>
        <strain evidence="4">JP 163 A</strain>
    </source>
</reference>
<dbReference type="InterPro" id="IPR010798">
    <property type="entry name" value="Triadin"/>
</dbReference>
<dbReference type="GO" id="GO:0005102">
    <property type="term" value="F:signaling receptor binding"/>
    <property type="evidence" value="ECO:0007669"/>
    <property type="project" value="InterPro"/>
</dbReference>
<sequence length="172" mass="18693">MTEAAEARSSVTTTMVIDGKAGEAGSTTLRSSKKMFTDDLYSTFSSPLAWILVLALIITWTCVFIIMFDVADYKTIADRPPAGIRKVLKSSGRRGLSKFGSDPVKVVNDAVDESTNIISAMFSFAANLIAPDEEEGTLSSSTQITHCILIKIGITFCIIQACLKKSVYKFIF</sequence>
<dbReference type="PANTHER" id="PTHR14106:SF0">
    <property type="entry name" value="TRIADIN"/>
    <property type="match status" value="1"/>
</dbReference>
<keyword evidence="4" id="KW-1185">Reference proteome</keyword>
<reference evidence="3" key="4">
    <citation type="submission" date="2025-09" db="UniProtKB">
        <authorList>
            <consortium name="Ensembl"/>
        </authorList>
    </citation>
    <scope>IDENTIFICATION</scope>
    <source>
        <strain evidence="3">JP 163 A</strain>
    </source>
</reference>
<evidence type="ECO:0000256" key="1">
    <source>
        <dbReference type="ARBA" id="ARBA00004157"/>
    </source>
</evidence>
<evidence type="ECO:0000313" key="4">
    <source>
        <dbReference type="Proteomes" id="UP000002852"/>
    </source>
</evidence>
<dbReference type="PANTHER" id="PTHR14106">
    <property type="entry name" value="TRIADIN"/>
    <property type="match status" value="1"/>
</dbReference>
<keyword evidence="2" id="KW-0812">Transmembrane</keyword>
<keyword evidence="2" id="KW-0472">Membrane</keyword>
<keyword evidence="2" id="KW-1133">Transmembrane helix</keyword>
<evidence type="ECO:0000256" key="2">
    <source>
        <dbReference type="SAM" id="Phobius"/>
    </source>
</evidence>
<dbReference type="GO" id="GO:0033017">
    <property type="term" value="C:sarcoplasmic reticulum membrane"/>
    <property type="evidence" value="ECO:0007669"/>
    <property type="project" value="UniProtKB-SubCell"/>
</dbReference>
<feature type="transmembrane region" description="Helical" evidence="2">
    <location>
        <begin position="48"/>
        <end position="71"/>
    </location>
</feature>
<reference evidence="3" key="3">
    <citation type="submission" date="2025-08" db="UniProtKB">
        <authorList>
            <consortium name="Ensembl"/>
        </authorList>
    </citation>
    <scope>IDENTIFICATION</scope>
    <source>
        <strain evidence="3">JP 163 A</strain>
    </source>
</reference>
<dbReference type="AlphaFoldDB" id="A0A3B5R6W3"/>
<evidence type="ECO:0000313" key="3">
    <source>
        <dbReference type="Ensembl" id="ENSXMAP00000038939.1"/>
    </source>
</evidence>